<dbReference type="OrthoDB" id="10499754at2759"/>
<sequence length="103" mass="11448">MQGVFLHVPAPHPSASQIPADLEEAVSELRVHPAVDNRVVGGVAHGQPMTDEPHVHDVLVLPDPLVLVPYYYEDVQGQPAQAEHCDDGYHHFHHLRRKSNNVD</sequence>
<keyword evidence="2" id="KW-1185">Reference proteome</keyword>
<gene>
    <name evidence="1" type="ORF">NPIL_393801</name>
</gene>
<accession>A0A8X6UK12</accession>
<dbReference type="Proteomes" id="UP000887013">
    <property type="component" value="Unassembled WGS sequence"/>
</dbReference>
<proteinExistence type="predicted"/>
<evidence type="ECO:0000313" key="1">
    <source>
        <dbReference type="EMBL" id="GFU25090.1"/>
    </source>
</evidence>
<organism evidence="1 2">
    <name type="scientific">Nephila pilipes</name>
    <name type="common">Giant wood spider</name>
    <name type="synonym">Nephila maculata</name>
    <dbReference type="NCBI Taxonomy" id="299642"/>
    <lineage>
        <taxon>Eukaryota</taxon>
        <taxon>Metazoa</taxon>
        <taxon>Ecdysozoa</taxon>
        <taxon>Arthropoda</taxon>
        <taxon>Chelicerata</taxon>
        <taxon>Arachnida</taxon>
        <taxon>Araneae</taxon>
        <taxon>Araneomorphae</taxon>
        <taxon>Entelegynae</taxon>
        <taxon>Araneoidea</taxon>
        <taxon>Nephilidae</taxon>
        <taxon>Nephila</taxon>
    </lineage>
</organism>
<dbReference type="AlphaFoldDB" id="A0A8X6UK12"/>
<dbReference type="EMBL" id="BMAW01081561">
    <property type="protein sequence ID" value="GFU25090.1"/>
    <property type="molecule type" value="Genomic_DNA"/>
</dbReference>
<protein>
    <submittedName>
        <fullName evidence="1">Uncharacterized protein</fullName>
    </submittedName>
</protein>
<reference evidence="1" key="1">
    <citation type="submission" date="2020-08" db="EMBL/GenBank/DDBJ databases">
        <title>Multicomponent nature underlies the extraordinary mechanical properties of spider dragline silk.</title>
        <authorList>
            <person name="Kono N."/>
            <person name="Nakamura H."/>
            <person name="Mori M."/>
            <person name="Yoshida Y."/>
            <person name="Ohtoshi R."/>
            <person name="Malay A.D."/>
            <person name="Moran D.A.P."/>
            <person name="Tomita M."/>
            <person name="Numata K."/>
            <person name="Arakawa K."/>
        </authorList>
    </citation>
    <scope>NUCLEOTIDE SEQUENCE</scope>
</reference>
<name>A0A8X6UK12_NEPPI</name>
<comment type="caution">
    <text evidence="1">The sequence shown here is derived from an EMBL/GenBank/DDBJ whole genome shotgun (WGS) entry which is preliminary data.</text>
</comment>
<evidence type="ECO:0000313" key="2">
    <source>
        <dbReference type="Proteomes" id="UP000887013"/>
    </source>
</evidence>